<keyword evidence="2" id="KW-0813">Transport</keyword>
<dbReference type="PANTHER" id="PTHR30024">
    <property type="entry name" value="ALIPHATIC SULFONATES-BINDING PROTEIN-RELATED"/>
    <property type="match status" value="1"/>
</dbReference>
<protein>
    <submittedName>
        <fullName evidence="7">Aliphatic sulfonate ABC transporter substrate-binding protein</fullName>
    </submittedName>
</protein>
<organism evidence="7 8">
    <name type="scientific">Gulosibacter molinativorax</name>
    <dbReference type="NCBI Taxonomy" id="256821"/>
    <lineage>
        <taxon>Bacteria</taxon>
        <taxon>Bacillati</taxon>
        <taxon>Actinomycetota</taxon>
        <taxon>Actinomycetes</taxon>
        <taxon>Micrococcales</taxon>
        <taxon>Microbacteriaceae</taxon>
        <taxon>Gulosibacter</taxon>
    </lineage>
</organism>
<dbReference type="EMBL" id="PXVD01000008">
    <property type="protein sequence ID" value="MDJ1370988.1"/>
    <property type="molecule type" value="Genomic_DNA"/>
</dbReference>
<name>A0ABT7C704_9MICO</name>
<dbReference type="RefSeq" id="WP_051266474.1">
    <property type="nucleotide sequence ID" value="NZ_CP028426.1"/>
</dbReference>
<feature type="chain" id="PRO_5045880260" evidence="5">
    <location>
        <begin position="30"/>
        <end position="347"/>
    </location>
</feature>
<evidence type="ECO:0000313" key="7">
    <source>
        <dbReference type="EMBL" id="MDJ1370988.1"/>
    </source>
</evidence>
<evidence type="ECO:0000259" key="6">
    <source>
        <dbReference type="Pfam" id="PF09084"/>
    </source>
</evidence>
<dbReference type="Gene3D" id="3.40.190.10">
    <property type="entry name" value="Periplasmic binding protein-like II"/>
    <property type="match status" value="2"/>
</dbReference>
<feature type="domain" description="SsuA/THI5-like" evidence="6">
    <location>
        <begin position="50"/>
        <end position="253"/>
    </location>
</feature>
<evidence type="ECO:0000256" key="5">
    <source>
        <dbReference type="SAM" id="SignalP"/>
    </source>
</evidence>
<feature type="signal peptide" evidence="5">
    <location>
        <begin position="1"/>
        <end position="29"/>
    </location>
</feature>
<evidence type="ECO:0000256" key="1">
    <source>
        <dbReference type="ARBA" id="ARBA00004418"/>
    </source>
</evidence>
<dbReference type="InterPro" id="IPR010067">
    <property type="entry name" value="ABC_SsuA_sub-bd"/>
</dbReference>
<dbReference type="Pfam" id="PF09084">
    <property type="entry name" value="NMT1"/>
    <property type="match status" value="1"/>
</dbReference>
<comment type="caution">
    <text evidence="7">The sequence shown here is derived from an EMBL/GenBank/DDBJ whole genome shotgun (WGS) entry which is preliminary data.</text>
</comment>
<evidence type="ECO:0000256" key="3">
    <source>
        <dbReference type="ARBA" id="ARBA00022729"/>
    </source>
</evidence>
<reference evidence="7" key="1">
    <citation type="submission" date="2018-03" db="EMBL/GenBank/DDBJ databases">
        <authorList>
            <person name="Nunes O.C."/>
            <person name="Lopes A.R."/>
            <person name="Froufe H."/>
            <person name="Munoz-Merida A."/>
            <person name="Barroso C."/>
            <person name="Egas C."/>
        </authorList>
    </citation>
    <scope>NUCLEOTIDE SEQUENCE</scope>
    <source>
        <strain evidence="7">ON4</strain>
    </source>
</reference>
<evidence type="ECO:0000256" key="2">
    <source>
        <dbReference type="ARBA" id="ARBA00022448"/>
    </source>
</evidence>
<comment type="subcellular location">
    <subcellularLocation>
        <location evidence="1">Periplasm</location>
    </subcellularLocation>
</comment>
<evidence type="ECO:0000256" key="4">
    <source>
        <dbReference type="SAM" id="MobiDB-lite"/>
    </source>
</evidence>
<dbReference type="SUPFAM" id="SSF53850">
    <property type="entry name" value="Periplasmic binding protein-like II"/>
    <property type="match status" value="1"/>
</dbReference>
<sequence length="347" mass="36634">MVNSLRKLRRTLAATLSLLFLGGGLTACASDSGELTELNIDYATYSLLSLVVKDQGWLEAELEGVDVNWVFSAGSNKANEYLRSDTVDIATTGGGPAVQSRANGTPIKTIMLTHASEGYAFVVAEDSALTSVSEFDGLSVAATRGTDAYYFALQALELHGLSPDDVTLENMPHADGRSGLETGSVDAWAGIDPILAGAELGGAHVVYTNPELISPIFLNASESFIEQQPETVQLVVDTYERAREWVLANPDEAIAIYADEAGVEQDVAELTFERLDFGIDPVPDPDALAPTLETIGGYMVDSGDVVSQEAYDEALATMYDSQFIEAATSEPDASGAASDAAGESVGE</sequence>
<dbReference type="NCBIfam" id="TIGR01728">
    <property type="entry name" value="SsuA_fam"/>
    <property type="match status" value="1"/>
</dbReference>
<accession>A0ABT7C704</accession>
<dbReference type="Proteomes" id="UP001170379">
    <property type="component" value="Unassembled WGS sequence"/>
</dbReference>
<reference evidence="7" key="2">
    <citation type="journal article" date="2022" name="Sci. Rep.">
        <title>In silico prediction of the enzymes involved in the degradation of the herbicide molinate by Gulosibacter molinativorax ON4T.</title>
        <authorList>
            <person name="Lopes A.R."/>
            <person name="Bunin E."/>
            <person name="Viana A.T."/>
            <person name="Froufe H."/>
            <person name="Munoz-Merida A."/>
            <person name="Pinho D."/>
            <person name="Figueiredo J."/>
            <person name="Barroso C."/>
            <person name="Vaz-Moreira I."/>
            <person name="Bellanger X."/>
            <person name="Egas C."/>
            <person name="Nunes O.C."/>
        </authorList>
    </citation>
    <scope>NUCLEOTIDE SEQUENCE</scope>
    <source>
        <strain evidence="7">ON4</strain>
    </source>
</reference>
<dbReference type="InterPro" id="IPR015168">
    <property type="entry name" value="SsuA/THI5"/>
</dbReference>
<proteinExistence type="predicted"/>
<evidence type="ECO:0000313" key="8">
    <source>
        <dbReference type="Proteomes" id="UP001170379"/>
    </source>
</evidence>
<keyword evidence="3 5" id="KW-0732">Signal</keyword>
<gene>
    <name evidence="7" type="ORF">C7K25_06360</name>
</gene>
<feature type="region of interest" description="Disordered" evidence="4">
    <location>
        <begin position="328"/>
        <end position="347"/>
    </location>
</feature>
<dbReference type="PROSITE" id="PS51257">
    <property type="entry name" value="PROKAR_LIPOPROTEIN"/>
    <property type="match status" value="1"/>
</dbReference>
<keyword evidence="8" id="KW-1185">Reference proteome</keyword>
<feature type="compositionally biased region" description="Low complexity" evidence="4">
    <location>
        <begin position="332"/>
        <end position="347"/>
    </location>
</feature>
<dbReference type="PANTHER" id="PTHR30024:SF21">
    <property type="entry name" value="ABC TRANSPORTER SUBSTRATE-BINDING PROTEIN"/>
    <property type="match status" value="1"/>
</dbReference>